<dbReference type="InParanoid" id="A7SAQ0"/>
<proteinExistence type="predicted"/>
<reference evidence="9 10" key="1">
    <citation type="journal article" date="2007" name="Science">
        <title>Sea anemone genome reveals ancestral eumetazoan gene repertoire and genomic organization.</title>
        <authorList>
            <person name="Putnam N.H."/>
            <person name="Srivastava M."/>
            <person name="Hellsten U."/>
            <person name="Dirks B."/>
            <person name="Chapman J."/>
            <person name="Salamov A."/>
            <person name="Terry A."/>
            <person name="Shapiro H."/>
            <person name="Lindquist E."/>
            <person name="Kapitonov V.V."/>
            <person name="Jurka J."/>
            <person name="Genikhovich G."/>
            <person name="Grigoriev I.V."/>
            <person name="Lucas S.M."/>
            <person name="Steele R.E."/>
            <person name="Finnerty J.R."/>
            <person name="Technau U."/>
            <person name="Martindale M.Q."/>
            <person name="Rokhsar D.S."/>
        </authorList>
    </citation>
    <scope>NUCLEOTIDE SEQUENCE [LARGE SCALE GENOMIC DNA]</scope>
    <source>
        <strain evidence="10">CH2 X CH6</strain>
    </source>
</reference>
<keyword evidence="2" id="KW-0479">Metal-binding</keyword>
<dbReference type="AlphaFoldDB" id="A7SAQ0"/>
<dbReference type="STRING" id="45351.A7SAQ0"/>
<dbReference type="eggNOG" id="ENOG502SHN2">
    <property type="taxonomic scope" value="Eukaryota"/>
</dbReference>
<dbReference type="Pfam" id="PF13359">
    <property type="entry name" value="DDE_Tnp_4"/>
    <property type="match status" value="1"/>
</dbReference>
<dbReference type="GO" id="GO:0008270">
    <property type="term" value="F:zinc ion binding"/>
    <property type="evidence" value="ECO:0007669"/>
    <property type="project" value="UniProtKB-KW"/>
</dbReference>
<organism evidence="9 10">
    <name type="scientific">Nematostella vectensis</name>
    <name type="common">Starlet sea anemone</name>
    <dbReference type="NCBI Taxonomy" id="45351"/>
    <lineage>
        <taxon>Eukaryota</taxon>
        <taxon>Metazoa</taxon>
        <taxon>Cnidaria</taxon>
        <taxon>Anthozoa</taxon>
        <taxon>Hexacorallia</taxon>
        <taxon>Actiniaria</taxon>
        <taxon>Edwardsiidae</taxon>
        <taxon>Nematostella</taxon>
    </lineage>
</organism>
<gene>
    <name evidence="9" type="ORF">NEMVEDRAFT_v1g209342</name>
</gene>
<keyword evidence="3" id="KW-0863">Zinc-finger</keyword>
<dbReference type="GO" id="GO:0003677">
    <property type="term" value="F:DNA binding"/>
    <property type="evidence" value="ECO:0007669"/>
    <property type="project" value="UniProtKB-KW"/>
</dbReference>
<keyword evidence="5" id="KW-0238">DNA-binding</keyword>
<evidence type="ECO:0000256" key="1">
    <source>
        <dbReference type="ARBA" id="ARBA00001968"/>
    </source>
</evidence>
<evidence type="ECO:0000313" key="10">
    <source>
        <dbReference type="Proteomes" id="UP000001593"/>
    </source>
</evidence>
<feature type="region of interest" description="Disordered" evidence="6">
    <location>
        <begin position="112"/>
        <end position="194"/>
    </location>
</feature>
<evidence type="ECO:0000256" key="3">
    <source>
        <dbReference type="ARBA" id="ARBA00022771"/>
    </source>
</evidence>
<evidence type="ECO:0008006" key="11">
    <source>
        <dbReference type="Google" id="ProtNLM"/>
    </source>
</evidence>
<dbReference type="InterPro" id="IPR006612">
    <property type="entry name" value="THAP_Znf"/>
</dbReference>
<evidence type="ECO:0000259" key="8">
    <source>
        <dbReference type="Pfam" id="PF13359"/>
    </source>
</evidence>
<feature type="domain" description="THAP-type" evidence="7">
    <location>
        <begin position="16"/>
        <end position="110"/>
    </location>
</feature>
<dbReference type="OMA" id="REMKHIV"/>
<evidence type="ECO:0000256" key="2">
    <source>
        <dbReference type="ARBA" id="ARBA00022723"/>
    </source>
</evidence>
<dbReference type="Proteomes" id="UP000001593">
    <property type="component" value="Unassembled WGS sequence"/>
</dbReference>
<evidence type="ECO:0000256" key="5">
    <source>
        <dbReference type="ARBA" id="ARBA00023125"/>
    </source>
</evidence>
<dbReference type="Pfam" id="PF05485">
    <property type="entry name" value="THAP"/>
    <property type="match status" value="1"/>
</dbReference>
<evidence type="ECO:0000259" key="7">
    <source>
        <dbReference type="Pfam" id="PF05485"/>
    </source>
</evidence>
<feature type="domain" description="DDE Tnp4" evidence="8">
    <location>
        <begin position="374"/>
        <end position="535"/>
    </location>
</feature>
<evidence type="ECO:0000313" key="9">
    <source>
        <dbReference type="EMBL" id="EDO39234.1"/>
    </source>
</evidence>
<comment type="cofactor">
    <cofactor evidence="1">
        <name>a divalent metal cation</name>
        <dbReference type="ChEBI" id="CHEBI:60240"/>
    </cofactor>
</comment>
<evidence type="ECO:0000256" key="4">
    <source>
        <dbReference type="ARBA" id="ARBA00022833"/>
    </source>
</evidence>
<dbReference type="HOGENOM" id="CLU_025643_1_2_1"/>
<name>A7SAQ0_NEMVE</name>
<sequence>MYNAENTRSKGASKHCAWGVCKSDSRYPEKLPEGTNFIRFPKPGNVKDGMTEWEKGQQILKTEKAKRWLHACGRKDFSKISDIKKDTYICTLHFMEGKGPTEDHPYPVLATLTEKEQNQRATRAKTRSRSRKRRENPIEETGASKKHQQESSCFPVPGDPEEQSEDTSVLFESGLPGPSRASLESQDQGRTDKETQTVYCKCTLGAKVETMIYRNRLIQEGIGLFPSEQKEVNLMSSEIIIADDKKCKYFTGLHTEQFEALFEFLGPAKYELSYWDGPENIEKGSLARGEPQGISVKEQLFLTLLRLRRGFNIATIAHMYSISNTVVRKFFVTWIQFMFCHFKEFEHLMFPSRQALRTFLPKVFQKFKNVRCSVDCTEFFCQTPSNYGKQQQGNMFSSYKHHNTMKCLIAVTPNGSACFVSDLFEGSIDDVSIFRESGILKHINPGDAILVDKRFTVQDLLFNKQATIHIPPFLGKRDCLTKEEELATKRIAKARIHVERFNERLKKFRLIGNIIPLNLSSIASQLVYVSCCLVNFQPCLCK</sequence>
<feature type="compositionally biased region" description="Basic residues" evidence="6">
    <location>
        <begin position="122"/>
        <end position="134"/>
    </location>
</feature>
<dbReference type="EMBL" id="DS469610">
    <property type="protein sequence ID" value="EDO39234.1"/>
    <property type="molecule type" value="Genomic_DNA"/>
</dbReference>
<accession>A7SAQ0</accession>
<keyword evidence="10" id="KW-1185">Reference proteome</keyword>
<dbReference type="PANTHER" id="PTHR23080">
    <property type="entry name" value="THAP DOMAIN PROTEIN"/>
    <property type="match status" value="1"/>
</dbReference>
<dbReference type="PANTHER" id="PTHR23080:SF141">
    <property type="entry name" value="TRANSPOSASE HELIX-TURN-HELIX DOMAIN-CONTAINING PROTEIN"/>
    <property type="match status" value="1"/>
</dbReference>
<dbReference type="InterPro" id="IPR027806">
    <property type="entry name" value="HARBI1_dom"/>
</dbReference>
<keyword evidence="4" id="KW-0862">Zinc</keyword>
<evidence type="ECO:0000256" key="6">
    <source>
        <dbReference type="SAM" id="MobiDB-lite"/>
    </source>
</evidence>
<protein>
    <recommendedName>
        <fullName evidence="11">THAP-type domain-containing protein</fullName>
    </recommendedName>
</protein>
<dbReference type="PhylomeDB" id="A7SAQ0"/>